<dbReference type="EMBL" id="BPVZ01000270">
    <property type="protein sequence ID" value="GKV48789.1"/>
    <property type="molecule type" value="Genomic_DNA"/>
</dbReference>
<gene>
    <name evidence="1" type="ORF">SLEP1_g55580</name>
</gene>
<comment type="caution">
    <text evidence="1">The sequence shown here is derived from an EMBL/GenBank/DDBJ whole genome shotgun (WGS) entry which is preliminary data.</text>
</comment>
<evidence type="ECO:0000313" key="1">
    <source>
        <dbReference type="EMBL" id="GKV48789.1"/>
    </source>
</evidence>
<protein>
    <submittedName>
        <fullName evidence="1">Uncharacterized protein</fullName>
    </submittedName>
</protein>
<dbReference type="AlphaFoldDB" id="A0AAV5MIC0"/>
<reference evidence="1 2" key="1">
    <citation type="journal article" date="2021" name="Commun. Biol.">
        <title>The genome of Shorea leprosula (Dipterocarpaceae) highlights the ecological relevance of drought in aseasonal tropical rainforests.</title>
        <authorList>
            <person name="Ng K.K.S."/>
            <person name="Kobayashi M.J."/>
            <person name="Fawcett J.A."/>
            <person name="Hatakeyama M."/>
            <person name="Paape T."/>
            <person name="Ng C.H."/>
            <person name="Ang C.C."/>
            <person name="Tnah L.H."/>
            <person name="Lee C.T."/>
            <person name="Nishiyama T."/>
            <person name="Sese J."/>
            <person name="O'Brien M.J."/>
            <person name="Copetti D."/>
            <person name="Mohd Noor M.I."/>
            <person name="Ong R.C."/>
            <person name="Putra M."/>
            <person name="Sireger I.Z."/>
            <person name="Indrioko S."/>
            <person name="Kosugi Y."/>
            <person name="Izuno A."/>
            <person name="Isagi Y."/>
            <person name="Lee S.L."/>
            <person name="Shimizu K.K."/>
        </authorList>
    </citation>
    <scope>NUCLEOTIDE SEQUENCE [LARGE SCALE GENOMIC DNA]</scope>
    <source>
        <strain evidence="1">214</strain>
    </source>
</reference>
<name>A0AAV5MIC0_9ROSI</name>
<organism evidence="1 2">
    <name type="scientific">Rubroshorea leprosula</name>
    <dbReference type="NCBI Taxonomy" id="152421"/>
    <lineage>
        <taxon>Eukaryota</taxon>
        <taxon>Viridiplantae</taxon>
        <taxon>Streptophyta</taxon>
        <taxon>Embryophyta</taxon>
        <taxon>Tracheophyta</taxon>
        <taxon>Spermatophyta</taxon>
        <taxon>Magnoliopsida</taxon>
        <taxon>eudicotyledons</taxon>
        <taxon>Gunneridae</taxon>
        <taxon>Pentapetalae</taxon>
        <taxon>rosids</taxon>
        <taxon>malvids</taxon>
        <taxon>Malvales</taxon>
        <taxon>Dipterocarpaceae</taxon>
        <taxon>Rubroshorea</taxon>
    </lineage>
</organism>
<proteinExistence type="predicted"/>
<evidence type="ECO:0000313" key="2">
    <source>
        <dbReference type="Proteomes" id="UP001054252"/>
    </source>
</evidence>
<sequence>MGDRRWVEQPDMVKKEVILYFCNLFQADSWRQPRLGALKFKQISEEDKVWLERPFSVEEIEEALKNYDGSKAPRPDGYNFNFIKFV</sequence>
<keyword evidence="2" id="KW-1185">Reference proteome</keyword>
<dbReference type="Proteomes" id="UP001054252">
    <property type="component" value="Unassembled WGS sequence"/>
</dbReference>
<accession>A0AAV5MIC0</accession>